<sequence>MLHQKHSLDKELAEAGGIANRRHTQVFSLSFSPSPSSYWVRPGYADDAPAASATTLGRKQPQALRGSWTSAYRERWNVHTERHAGRMAQTGTMQE</sequence>
<gene>
    <name evidence="1" type="ORF">GLOTRDRAFT_125425</name>
</gene>
<proteinExistence type="predicted"/>
<dbReference type="GeneID" id="19301242"/>
<dbReference type="AlphaFoldDB" id="S7RW74"/>
<organism evidence="1 2">
    <name type="scientific">Gloeophyllum trabeum (strain ATCC 11539 / FP-39264 / Madison 617)</name>
    <name type="common">Brown rot fungus</name>
    <dbReference type="NCBI Taxonomy" id="670483"/>
    <lineage>
        <taxon>Eukaryota</taxon>
        <taxon>Fungi</taxon>
        <taxon>Dikarya</taxon>
        <taxon>Basidiomycota</taxon>
        <taxon>Agaricomycotina</taxon>
        <taxon>Agaricomycetes</taxon>
        <taxon>Gloeophyllales</taxon>
        <taxon>Gloeophyllaceae</taxon>
        <taxon>Gloeophyllum</taxon>
    </lineage>
</organism>
<reference evidence="1 2" key="1">
    <citation type="journal article" date="2012" name="Science">
        <title>The Paleozoic origin of enzymatic lignin decomposition reconstructed from 31 fungal genomes.</title>
        <authorList>
            <person name="Floudas D."/>
            <person name="Binder M."/>
            <person name="Riley R."/>
            <person name="Barry K."/>
            <person name="Blanchette R.A."/>
            <person name="Henrissat B."/>
            <person name="Martinez A.T."/>
            <person name="Otillar R."/>
            <person name="Spatafora J.W."/>
            <person name="Yadav J.S."/>
            <person name="Aerts A."/>
            <person name="Benoit I."/>
            <person name="Boyd A."/>
            <person name="Carlson A."/>
            <person name="Copeland A."/>
            <person name="Coutinho P.M."/>
            <person name="de Vries R.P."/>
            <person name="Ferreira P."/>
            <person name="Findley K."/>
            <person name="Foster B."/>
            <person name="Gaskell J."/>
            <person name="Glotzer D."/>
            <person name="Gorecki P."/>
            <person name="Heitman J."/>
            <person name="Hesse C."/>
            <person name="Hori C."/>
            <person name="Igarashi K."/>
            <person name="Jurgens J.A."/>
            <person name="Kallen N."/>
            <person name="Kersten P."/>
            <person name="Kohler A."/>
            <person name="Kuees U."/>
            <person name="Kumar T.K.A."/>
            <person name="Kuo A."/>
            <person name="LaButti K."/>
            <person name="Larrondo L.F."/>
            <person name="Lindquist E."/>
            <person name="Ling A."/>
            <person name="Lombard V."/>
            <person name="Lucas S."/>
            <person name="Lundell T."/>
            <person name="Martin R."/>
            <person name="McLaughlin D.J."/>
            <person name="Morgenstern I."/>
            <person name="Morin E."/>
            <person name="Murat C."/>
            <person name="Nagy L.G."/>
            <person name="Nolan M."/>
            <person name="Ohm R.A."/>
            <person name="Patyshakuliyeva A."/>
            <person name="Rokas A."/>
            <person name="Ruiz-Duenas F.J."/>
            <person name="Sabat G."/>
            <person name="Salamov A."/>
            <person name="Samejima M."/>
            <person name="Schmutz J."/>
            <person name="Slot J.C."/>
            <person name="St John F."/>
            <person name="Stenlid J."/>
            <person name="Sun H."/>
            <person name="Sun S."/>
            <person name="Syed K."/>
            <person name="Tsang A."/>
            <person name="Wiebenga A."/>
            <person name="Young D."/>
            <person name="Pisabarro A."/>
            <person name="Eastwood D.C."/>
            <person name="Martin F."/>
            <person name="Cullen D."/>
            <person name="Grigoriev I.V."/>
            <person name="Hibbett D.S."/>
        </authorList>
    </citation>
    <scope>NUCLEOTIDE SEQUENCE [LARGE SCALE GENOMIC DNA]</scope>
    <source>
        <strain evidence="1 2">ATCC 11539</strain>
    </source>
</reference>
<name>S7RW74_GLOTA</name>
<protein>
    <submittedName>
        <fullName evidence="1">Uncharacterized protein</fullName>
    </submittedName>
</protein>
<evidence type="ECO:0000313" key="1">
    <source>
        <dbReference type="EMBL" id="EPQ59115.1"/>
    </source>
</evidence>
<evidence type="ECO:0000313" key="2">
    <source>
        <dbReference type="Proteomes" id="UP000030669"/>
    </source>
</evidence>
<dbReference type="Proteomes" id="UP000030669">
    <property type="component" value="Unassembled WGS sequence"/>
</dbReference>
<dbReference type="EMBL" id="KB469297">
    <property type="protein sequence ID" value="EPQ59115.1"/>
    <property type="molecule type" value="Genomic_DNA"/>
</dbReference>
<dbReference type="KEGG" id="gtr:GLOTRDRAFT_125425"/>
<accession>S7RW74</accession>
<dbReference type="RefSeq" id="XP_007862188.1">
    <property type="nucleotide sequence ID" value="XM_007863997.1"/>
</dbReference>
<dbReference type="HOGENOM" id="CLU_2372989_0_0_1"/>
<keyword evidence="2" id="KW-1185">Reference proteome</keyword>